<organism evidence="9 10">
    <name type="scientific">Microbacterium testaceum</name>
    <name type="common">Aureobacterium testaceum</name>
    <name type="synonym">Brevibacterium testaceum</name>
    <dbReference type="NCBI Taxonomy" id="2033"/>
    <lineage>
        <taxon>Bacteria</taxon>
        <taxon>Bacillati</taxon>
        <taxon>Actinomycetota</taxon>
        <taxon>Actinomycetes</taxon>
        <taxon>Micrococcales</taxon>
        <taxon>Microbacteriaceae</taxon>
        <taxon>Microbacterium</taxon>
    </lineage>
</organism>
<evidence type="ECO:0000256" key="4">
    <source>
        <dbReference type="ARBA" id="ARBA00022475"/>
    </source>
</evidence>
<evidence type="ECO:0000256" key="3">
    <source>
        <dbReference type="ARBA" id="ARBA00022448"/>
    </source>
</evidence>
<dbReference type="Pfam" id="PF01594">
    <property type="entry name" value="AI-2E_transport"/>
    <property type="match status" value="1"/>
</dbReference>
<keyword evidence="3" id="KW-0813">Transport</keyword>
<dbReference type="GO" id="GO:0005886">
    <property type="term" value="C:plasma membrane"/>
    <property type="evidence" value="ECO:0007669"/>
    <property type="project" value="UniProtKB-SubCell"/>
</dbReference>
<proteinExistence type="inferred from homology"/>
<dbReference type="InterPro" id="IPR002549">
    <property type="entry name" value="AI-2E-like"/>
</dbReference>
<comment type="similarity">
    <text evidence="2">Belongs to the autoinducer-2 exporter (AI-2E) (TC 2.A.86) family.</text>
</comment>
<evidence type="ECO:0000313" key="10">
    <source>
        <dbReference type="Proteomes" id="UP000319525"/>
    </source>
</evidence>
<evidence type="ECO:0000256" key="1">
    <source>
        <dbReference type="ARBA" id="ARBA00004651"/>
    </source>
</evidence>
<dbReference type="AlphaFoldDB" id="A0A4Y3QGX8"/>
<evidence type="ECO:0000256" key="8">
    <source>
        <dbReference type="SAM" id="Phobius"/>
    </source>
</evidence>
<comment type="caution">
    <text evidence="9">The sequence shown here is derived from an EMBL/GenBank/DDBJ whole genome shotgun (WGS) entry which is preliminary data.</text>
</comment>
<dbReference type="PANTHER" id="PTHR21716:SF53">
    <property type="entry name" value="PERMEASE PERM-RELATED"/>
    <property type="match status" value="1"/>
</dbReference>
<feature type="transmembrane region" description="Helical" evidence="8">
    <location>
        <begin position="375"/>
        <end position="400"/>
    </location>
</feature>
<dbReference type="Proteomes" id="UP000319525">
    <property type="component" value="Unassembled WGS sequence"/>
</dbReference>
<dbReference type="PANTHER" id="PTHR21716">
    <property type="entry name" value="TRANSMEMBRANE PROTEIN"/>
    <property type="match status" value="1"/>
</dbReference>
<evidence type="ECO:0008006" key="11">
    <source>
        <dbReference type="Google" id="ProtNLM"/>
    </source>
</evidence>
<dbReference type="GO" id="GO:0055085">
    <property type="term" value="P:transmembrane transport"/>
    <property type="evidence" value="ECO:0007669"/>
    <property type="project" value="TreeGrafter"/>
</dbReference>
<protein>
    <recommendedName>
        <fullName evidence="11">AI-2E family transporter</fullName>
    </recommendedName>
</protein>
<accession>A0A4Y3QGX8</accession>
<keyword evidence="7 8" id="KW-0472">Membrane</keyword>
<gene>
    <name evidence="9" type="ORF">MTE01_01540</name>
</gene>
<keyword evidence="6 8" id="KW-1133">Transmembrane helix</keyword>
<evidence type="ECO:0000256" key="6">
    <source>
        <dbReference type="ARBA" id="ARBA00022989"/>
    </source>
</evidence>
<feature type="transmembrane region" description="Helical" evidence="8">
    <location>
        <begin position="184"/>
        <end position="207"/>
    </location>
</feature>
<reference evidence="9 10" key="1">
    <citation type="submission" date="2019-06" db="EMBL/GenBank/DDBJ databases">
        <title>Whole genome shotgun sequence of Microbacterium testaceum NBRC 12675.</title>
        <authorList>
            <person name="Hosoyama A."/>
            <person name="Uohara A."/>
            <person name="Ohji S."/>
            <person name="Ichikawa N."/>
        </authorList>
    </citation>
    <scope>NUCLEOTIDE SEQUENCE [LARGE SCALE GENOMIC DNA]</scope>
    <source>
        <strain evidence="9 10">NBRC 12675</strain>
    </source>
</reference>
<name>A0A4Y3QGX8_MICTE</name>
<dbReference type="EMBL" id="BJML01000001">
    <property type="protein sequence ID" value="GEB44209.1"/>
    <property type="molecule type" value="Genomic_DNA"/>
</dbReference>
<feature type="transmembrane region" description="Helical" evidence="8">
    <location>
        <begin position="156"/>
        <end position="177"/>
    </location>
</feature>
<sequence length="485" mass="51542">MAELVRSRTRAPRHSDLIDLTKLVRSRMPGRGAPIPSERAPVTASGDVAARSTVNGGAAARGTARFPVSAALSGTPARRNLRRHVGGPRYRVLMGLFSRHPAPRDAVTSVAEAVQPPPKSLWADGFGRLAVRAVQIIVVVILVAGLIWGIQQVTLVIIPLILALIFASAFGPVTMWMRRKGVPAVLATLLTLLAVVVVLSALGWLVVNAVIDQWPYLSSQAQKGFEQAQDWYHTLPFAISPDQVNQAVQGIQDFVTSSQFGTGALAGVSAIASFVTGFVLMVVILFFFLKDGPRMWEFVLRPFHGRDYDRARRIGDKTVTVLGSYVRGTASVAAVDAIGIGIGLAVLQVPLALPLAVLVFLLAFIPIVGAVTAGILAALVALVTNGWVVALIVVGIVVLVNQLEGNFLQPVLMGRSMKLHSFVVLVVLAGGTAIGGILGTLLAVPLTAVVWGIITVWNGDDKPAEWARRKKRRNPVPLAGGESTD</sequence>
<evidence type="ECO:0000256" key="7">
    <source>
        <dbReference type="ARBA" id="ARBA00023136"/>
    </source>
</evidence>
<feature type="transmembrane region" description="Helical" evidence="8">
    <location>
        <begin position="421"/>
        <end position="454"/>
    </location>
</feature>
<keyword evidence="4" id="KW-1003">Cell membrane</keyword>
<feature type="transmembrane region" description="Helical" evidence="8">
    <location>
        <begin position="264"/>
        <end position="289"/>
    </location>
</feature>
<feature type="transmembrane region" description="Helical" evidence="8">
    <location>
        <begin position="129"/>
        <end position="150"/>
    </location>
</feature>
<comment type="subcellular location">
    <subcellularLocation>
        <location evidence="1">Cell membrane</location>
        <topology evidence="1">Multi-pass membrane protein</topology>
    </subcellularLocation>
</comment>
<keyword evidence="5 8" id="KW-0812">Transmembrane</keyword>
<evidence type="ECO:0000256" key="5">
    <source>
        <dbReference type="ARBA" id="ARBA00022692"/>
    </source>
</evidence>
<feature type="transmembrane region" description="Helical" evidence="8">
    <location>
        <begin position="351"/>
        <end position="369"/>
    </location>
</feature>
<evidence type="ECO:0000313" key="9">
    <source>
        <dbReference type="EMBL" id="GEB44209.1"/>
    </source>
</evidence>
<evidence type="ECO:0000256" key="2">
    <source>
        <dbReference type="ARBA" id="ARBA00009773"/>
    </source>
</evidence>